<proteinExistence type="inferred from homology"/>
<dbReference type="Proteomes" id="UP000025047">
    <property type="component" value="Unassembled WGS sequence"/>
</dbReference>
<evidence type="ECO:0000259" key="7">
    <source>
        <dbReference type="Pfam" id="PF06429"/>
    </source>
</evidence>
<dbReference type="InterPro" id="IPR053927">
    <property type="entry name" value="FlgK_helical"/>
</dbReference>
<dbReference type="Pfam" id="PF22638">
    <property type="entry name" value="FlgK_D1"/>
    <property type="match status" value="1"/>
</dbReference>
<dbReference type="NCBIfam" id="TIGR02492">
    <property type="entry name" value="flgK_ends"/>
    <property type="match status" value="1"/>
</dbReference>
<feature type="domain" description="Flagellar hook-associated protein FlgK helical" evidence="8">
    <location>
        <begin position="97"/>
        <end position="298"/>
    </location>
</feature>
<dbReference type="PANTHER" id="PTHR30033:SF2">
    <property type="entry name" value="FLAGELLAR HOOK PROTEIN"/>
    <property type="match status" value="1"/>
</dbReference>
<dbReference type="EMBL" id="APGJ01000001">
    <property type="protein sequence ID" value="EYD73663.1"/>
    <property type="molecule type" value="Genomic_DNA"/>
</dbReference>
<organism evidence="9 10">
    <name type="scientific">Limimaricola hongkongensis DSM 17492</name>
    <dbReference type="NCBI Taxonomy" id="1122180"/>
    <lineage>
        <taxon>Bacteria</taxon>
        <taxon>Pseudomonadati</taxon>
        <taxon>Pseudomonadota</taxon>
        <taxon>Alphaproteobacteria</taxon>
        <taxon>Rhodobacterales</taxon>
        <taxon>Paracoccaceae</taxon>
        <taxon>Limimaricola</taxon>
    </lineage>
</organism>
<name>A0A017HHP4_9RHOB</name>
<dbReference type="Pfam" id="PF06429">
    <property type="entry name" value="Flg_bbr_C"/>
    <property type="match status" value="1"/>
</dbReference>
<evidence type="ECO:0000313" key="9">
    <source>
        <dbReference type="EMBL" id="EYD73663.1"/>
    </source>
</evidence>
<evidence type="ECO:0000256" key="3">
    <source>
        <dbReference type="ARBA" id="ARBA00009677"/>
    </source>
</evidence>
<evidence type="ECO:0000259" key="8">
    <source>
        <dbReference type="Pfam" id="PF22638"/>
    </source>
</evidence>
<evidence type="ECO:0000256" key="2">
    <source>
        <dbReference type="ARBA" id="ARBA00004613"/>
    </source>
</evidence>
<keyword evidence="9" id="KW-0282">Flagellum</keyword>
<dbReference type="STRING" id="1122180.Lokhon_00216"/>
<dbReference type="GO" id="GO:0005198">
    <property type="term" value="F:structural molecule activity"/>
    <property type="evidence" value="ECO:0007669"/>
    <property type="project" value="InterPro"/>
</dbReference>
<keyword evidence="6" id="KW-0975">Bacterial flagellum</keyword>
<accession>A0A017HHP4</accession>
<dbReference type="InterPro" id="IPR002371">
    <property type="entry name" value="FlgK"/>
</dbReference>
<dbReference type="GO" id="GO:0044780">
    <property type="term" value="P:bacterial-type flagellum assembly"/>
    <property type="evidence" value="ECO:0007669"/>
    <property type="project" value="InterPro"/>
</dbReference>
<dbReference type="AlphaFoldDB" id="A0A017HHP4"/>
<dbReference type="GO" id="GO:0005576">
    <property type="term" value="C:extracellular region"/>
    <property type="evidence" value="ECO:0007669"/>
    <property type="project" value="UniProtKB-SubCell"/>
</dbReference>
<dbReference type="PATRIC" id="fig|1122180.6.peg.222"/>
<evidence type="ECO:0000256" key="1">
    <source>
        <dbReference type="ARBA" id="ARBA00004365"/>
    </source>
</evidence>
<evidence type="ECO:0000256" key="4">
    <source>
        <dbReference type="ARBA" id="ARBA00016244"/>
    </source>
</evidence>
<dbReference type="InterPro" id="IPR010930">
    <property type="entry name" value="Flg_bb/hook_C_dom"/>
</dbReference>
<dbReference type="GO" id="GO:0009424">
    <property type="term" value="C:bacterial-type flagellum hook"/>
    <property type="evidence" value="ECO:0007669"/>
    <property type="project" value="InterPro"/>
</dbReference>
<keyword evidence="9" id="KW-0966">Cell projection</keyword>
<feature type="domain" description="Flagellar basal-body/hook protein C-terminal" evidence="7">
    <location>
        <begin position="432"/>
        <end position="468"/>
    </location>
</feature>
<keyword evidence="10" id="KW-1185">Reference proteome</keyword>
<comment type="caution">
    <text evidence="9">The sequence shown here is derived from an EMBL/GenBank/DDBJ whole genome shotgun (WGS) entry which is preliminary data.</text>
</comment>
<comment type="similarity">
    <text evidence="3">Belongs to the flagella basal body rod proteins family.</text>
</comment>
<gene>
    <name evidence="9" type="ORF">Lokhon_00216</name>
</gene>
<reference evidence="9 10" key="1">
    <citation type="submission" date="2013-03" db="EMBL/GenBank/DDBJ databases">
        <authorList>
            <person name="Fiebig A."/>
            <person name="Goeker M."/>
            <person name="Klenk H.-P.P."/>
        </authorList>
    </citation>
    <scope>NUCLEOTIDE SEQUENCE [LARGE SCALE GENOMIC DNA]</scope>
    <source>
        <strain evidence="9 10">DSM 17492</strain>
    </source>
</reference>
<dbReference type="PANTHER" id="PTHR30033">
    <property type="entry name" value="FLAGELLAR HOOK-ASSOCIATED PROTEIN 1"/>
    <property type="match status" value="1"/>
</dbReference>
<evidence type="ECO:0000256" key="5">
    <source>
        <dbReference type="ARBA" id="ARBA00022525"/>
    </source>
</evidence>
<comment type="subcellular location">
    <subcellularLocation>
        <location evidence="1">Bacterial flagellum</location>
    </subcellularLocation>
    <subcellularLocation>
        <location evidence="2">Secreted</location>
    </subcellularLocation>
</comment>
<evidence type="ECO:0000256" key="6">
    <source>
        <dbReference type="ARBA" id="ARBA00023143"/>
    </source>
</evidence>
<protein>
    <recommendedName>
        <fullName evidence="4">Flagellar hook-associated protein 1</fullName>
    </recommendedName>
</protein>
<sequence>MSITSAFTSARSGLAAAESWAELTSGNIANATREGYARRAAPLVGQPGGGVAASGIQRAVDDRLDQSHRIEISRVAGQEAIAGALETYAATLGQVGDGTNLSDRLSALQVGLDTLASNPSEPAIQQDALRAATGLASGLRETASALEGVREQTAAGVMSDVGTINATLREVVDLNRRISQEPGPTQRRAGLEDSLSKTLDGLAEVLDLRVSRDDKGRISVATTGGAMLVENDTAHELEFDVAAASLSVNGVDVTPGTPGARGSQEGRLAARLDLLGSDLPRMQRQLDEMAGALMRGFEDADPSVGAGQPGLFTDAGAGFDAAQIDGLAQRIEINPAVRADQGGGAWRLRDGIGAIQPGPAGYGGLADAFSQMLSDPMSFDAAAGLGTQATAADFAGSLLAEQQGLRNDARDRAETLGAGRDAVAATRAAAQGVNIDDELQQLMLIEQSYAANATVMRTLDEMMDTLLNAVR</sequence>
<dbReference type="OrthoDB" id="7181295at2"/>
<dbReference type="HOGENOM" id="CLU_012762_3_2_5"/>
<evidence type="ECO:0000313" key="10">
    <source>
        <dbReference type="Proteomes" id="UP000025047"/>
    </source>
</evidence>
<dbReference type="eggNOG" id="COG1256">
    <property type="taxonomic scope" value="Bacteria"/>
</dbReference>
<dbReference type="RefSeq" id="WP_017929990.1">
    <property type="nucleotide sequence ID" value="NZ_KB823007.1"/>
</dbReference>
<keyword evidence="5" id="KW-0964">Secreted</keyword>
<dbReference type="SUPFAM" id="SSF64518">
    <property type="entry name" value="Phase 1 flagellin"/>
    <property type="match status" value="1"/>
</dbReference>
<keyword evidence="9" id="KW-0969">Cilium</keyword>